<gene>
    <name evidence="8" type="ORF">KOM_12_508</name>
</gene>
<dbReference type="InterPro" id="IPR023395">
    <property type="entry name" value="MCP_dom_sf"/>
</dbReference>
<organism evidence="8">
    <name type="scientific">Clandestinovirus</name>
    <dbReference type="NCBI Taxonomy" id="2831644"/>
    <lineage>
        <taxon>Viruses</taxon>
    </lineage>
</organism>
<keyword evidence="7" id="KW-0472">Membrane</keyword>
<sequence length="248" mass="28034">MNNKTRTTNLVNLLHSAIATTIAEFATLPICTVKTNYQNTSGITIGGTIRKIYKQDGIVGFYRASLPTIGSQVVSTSSKFMLYRMLEDLNLPYTNKITNGIMAGITSSLVTHPMDYVKVHWQMNKPVRKEIAEQGPRVLYRGYSKTVSKVVLSSSLFFPLYDTFATWLKGMNVEHWASISAFGSSFVSTLIMHPIDYLKTRHIYAQPLYQGFNPKIYYKGVTLNLARVVPHFTMVMTIVELLNKRSRT</sequence>
<proteinExistence type="inferred from homology"/>
<evidence type="ECO:0000256" key="7">
    <source>
        <dbReference type="ARBA" id="ARBA00023136"/>
    </source>
</evidence>
<evidence type="ECO:0000256" key="4">
    <source>
        <dbReference type="ARBA" id="ARBA00022692"/>
    </source>
</evidence>
<keyword evidence="5" id="KW-0677">Repeat</keyword>
<dbReference type="PANTHER" id="PTHR45667">
    <property type="entry name" value="S-ADENOSYLMETHIONINE MITOCHONDRIAL CARRIER PROTEIN"/>
    <property type="match status" value="1"/>
</dbReference>
<evidence type="ECO:0000256" key="5">
    <source>
        <dbReference type="ARBA" id="ARBA00022737"/>
    </source>
</evidence>
<dbReference type="SUPFAM" id="SSF103506">
    <property type="entry name" value="Mitochondrial carrier"/>
    <property type="match status" value="1"/>
</dbReference>
<name>A0A8F8KP94_9VIRU</name>
<keyword evidence="3" id="KW-0813">Transport</keyword>
<protein>
    <submittedName>
        <fullName evidence="8">Mitochondrial aspartate/glutamate carrier protein Aralar/Citrin</fullName>
    </submittedName>
</protein>
<dbReference type="EMBL" id="MZ420154">
    <property type="protein sequence ID" value="QYA18776.1"/>
    <property type="molecule type" value="Genomic_DNA"/>
</dbReference>
<evidence type="ECO:0000313" key="8">
    <source>
        <dbReference type="EMBL" id="QYA18776.1"/>
    </source>
</evidence>
<keyword evidence="6" id="KW-1133">Transmembrane helix</keyword>
<dbReference type="InterPro" id="IPR018108">
    <property type="entry name" value="MCP_transmembrane"/>
</dbReference>
<accession>A0A8F8KP94</accession>
<comment type="similarity">
    <text evidence="2">Belongs to the mitochondrial carrier (TC 2.A.29) family.</text>
</comment>
<dbReference type="Pfam" id="PF00153">
    <property type="entry name" value="Mito_carr"/>
    <property type="match status" value="2"/>
</dbReference>
<evidence type="ECO:0000256" key="3">
    <source>
        <dbReference type="ARBA" id="ARBA00022448"/>
    </source>
</evidence>
<keyword evidence="4" id="KW-0812">Transmembrane</keyword>
<dbReference type="GO" id="GO:0016020">
    <property type="term" value="C:membrane"/>
    <property type="evidence" value="ECO:0007669"/>
    <property type="project" value="UniProtKB-SubCell"/>
</dbReference>
<reference evidence="8" key="1">
    <citation type="submission" date="2021-06" db="EMBL/GenBank/DDBJ databases">
        <authorList>
            <person name="Rolland C."/>
        </authorList>
    </citation>
    <scope>NUCLEOTIDE SEQUENCE</scope>
    <source>
        <strain evidence="8">347.936635</strain>
    </source>
</reference>
<evidence type="ECO:0000256" key="2">
    <source>
        <dbReference type="ARBA" id="ARBA00006375"/>
    </source>
</evidence>
<dbReference type="Gene3D" id="1.50.40.10">
    <property type="entry name" value="Mitochondrial carrier domain"/>
    <property type="match status" value="1"/>
</dbReference>
<comment type="subcellular location">
    <subcellularLocation>
        <location evidence="1">Membrane</location>
        <topology evidence="1">Multi-pass membrane protein</topology>
    </subcellularLocation>
</comment>
<evidence type="ECO:0000256" key="1">
    <source>
        <dbReference type="ARBA" id="ARBA00004141"/>
    </source>
</evidence>
<evidence type="ECO:0000256" key="6">
    <source>
        <dbReference type="ARBA" id="ARBA00022989"/>
    </source>
</evidence>